<sequence length="99" mass="11163">METDDVIVKRVPKSVRIIVVVAAGVLLQFTYGTVYTFGNLLPYLVSYLRWQVDATRTSGSMIWLQSFMNGVPFSMLFGGYLERKIGARKSIFIGSLIYT</sequence>
<protein>
    <submittedName>
        <fullName evidence="5">Major facilitator superfamily (MFS) profile domain-containing protein</fullName>
    </submittedName>
</protein>
<accession>A0A914PLN5</accession>
<evidence type="ECO:0000259" key="3">
    <source>
        <dbReference type="PROSITE" id="PS50850"/>
    </source>
</evidence>
<feature type="transmembrane region" description="Helical" evidence="2">
    <location>
        <begin position="17"/>
        <end position="41"/>
    </location>
</feature>
<evidence type="ECO:0000313" key="5">
    <source>
        <dbReference type="WBParaSite" id="PDA_v2.g19376.t1"/>
    </source>
</evidence>
<evidence type="ECO:0000313" key="4">
    <source>
        <dbReference type="Proteomes" id="UP000887578"/>
    </source>
</evidence>
<name>A0A914PLN5_9BILA</name>
<dbReference type="SUPFAM" id="SSF103473">
    <property type="entry name" value="MFS general substrate transporter"/>
    <property type="match status" value="1"/>
</dbReference>
<dbReference type="Gene3D" id="1.20.1250.20">
    <property type="entry name" value="MFS general substrate transporter like domains"/>
    <property type="match status" value="1"/>
</dbReference>
<reference evidence="5" key="1">
    <citation type="submission" date="2022-11" db="UniProtKB">
        <authorList>
            <consortium name="WormBaseParasite"/>
        </authorList>
    </citation>
    <scope>IDENTIFICATION</scope>
</reference>
<dbReference type="AlphaFoldDB" id="A0A914PLN5"/>
<evidence type="ECO:0000256" key="1">
    <source>
        <dbReference type="ARBA" id="ARBA00004141"/>
    </source>
</evidence>
<evidence type="ECO:0000256" key="2">
    <source>
        <dbReference type="SAM" id="Phobius"/>
    </source>
</evidence>
<keyword evidence="2" id="KW-0472">Membrane</keyword>
<keyword evidence="4" id="KW-1185">Reference proteome</keyword>
<dbReference type="PROSITE" id="PS50850">
    <property type="entry name" value="MFS"/>
    <property type="match status" value="1"/>
</dbReference>
<comment type="subcellular location">
    <subcellularLocation>
        <location evidence="1">Membrane</location>
        <topology evidence="1">Multi-pass membrane protein</topology>
    </subcellularLocation>
</comment>
<feature type="transmembrane region" description="Helical" evidence="2">
    <location>
        <begin position="61"/>
        <end position="81"/>
    </location>
</feature>
<dbReference type="InterPro" id="IPR036259">
    <property type="entry name" value="MFS_trans_sf"/>
</dbReference>
<dbReference type="Proteomes" id="UP000887578">
    <property type="component" value="Unplaced"/>
</dbReference>
<proteinExistence type="predicted"/>
<dbReference type="WBParaSite" id="PDA_v2.g19376.t1">
    <property type="protein sequence ID" value="PDA_v2.g19376.t1"/>
    <property type="gene ID" value="PDA_v2.g19376"/>
</dbReference>
<organism evidence="4 5">
    <name type="scientific">Panagrolaimus davidi</name>
    <dbReference type="NCBI Taxonomy" id="227884"/>
    <lineage>
        <taxon>Eukaryota</taxon>
        <taxon>Metazoa</taxon>
        <taxon>Ecdysozoa</taxon>
        <taxon>Nematoda</taxon>
        <taxon>Chromadorea</taxon>
        <taxon>Rhabditida</taxon>
        <taxon>Tylenchina</taxon>
        <taxon>Panagrolaimomorpha</taxon>
        <taxon>Panagrolaimoidea</taxon>
        <taxon>Panagrolaimidae</taxon>
        <taxon>Panagrolaimus</taxon>
    </lineage>
</organism>
<dbReference type="InterPro" id="IPR020846">
    <property type="entry name" value="MFS_dom"/>
</dbReference>
<dbReference type="GO" id="GO:0016020">
    <property type="term" value="C:membrane"/>
    <property type="evidence" value="ECO:0007669"/>
    <property type="project" value="UniProtKB-SubCell"/>
</dbReference>
<keyword evidence="2" id="KW-0812">Transmembrane</keyword>
<dbReference type="GO" id="GO:0022857">
    <property type="term" value="F:transmembrane transporter activity"/>
    <property type="evidence" value="ECO:0007669"/>
    <property type="project" value="InterPro"/>
</dbReference>
<feature type="domain" description="Major facilitator superfamily (MFS) profile" evidence="3">
    <location>
        <begin position="16"/>
        <end position="99"/>
    </location>
</feature>
<keyword evidence="2" id="KW-1133">Transmembrane helix</keyword>